<reference evidence="6 7" key="1">
    <citation type="submission" date="2012-10" db="EMBL/GenBank/DDBJ databases">
        <title>Genome sequencing of Tanticharoenia sakaeratensis NBRC 103193.</title>
        <authorList>
            <person name="Azuma Y."/>
            <person name="Hadano H."/>
            <person name="Hirakawa H."/>
            <person name="Matsushita K."/>
        </authorList>
    </citation>
    <scope>NUCLEOTIDE SEQUENCE [LARGE SCALE GENOMIC DNA]</scope>
    <source>
        <strain evidence="6 7">NBRC 103193</strain>
    </source>
</reference>
<dbReference type="InterPro" id="IPR050683">
    <property type="entry name" value="Bact_Polysacc_Export_ATP-bd"/>
</dbReference>
<dbReference type="STRING" id="1231623.Tasa_048_134"/>
<dbReference type="Gene3D" id="3.40.50.300">
    <property type="entry name" value="P-loop containing nucleotide triphosphate hydrolases"/>
    <property type="match status" value="1"/>
</dbReference>
<dbReference type="InterPro" id="IPR003439">
    <property type="entry name" value="ABC_transporter-like_ATP-bd"/>
</dbReference>
<protein>
    <submittedName>
        <fullName evidence="6">ABC transporter ATP-binding protein</fullName>
    </submittedName>
</protein>
<dbReference type="SUPFAM" id="SSF52540">
    <property type="entry name" value="P-loop containing nucleoside triphosphate hydrolases"/>
    <property type="match status" value="1"/>
</dbReference>
<evidence type="ECO:0000256" key="2">
    <source>
        <dbReference type="ARBA" id="ARBA00022448"/>
    </source>
</evidence>
<proteinExistence type="inferred from homology"/>
<accession>A0A0D6MPA0</accession>
<dbReference type="CDD" id="cd03220">
    <property type="entry name" value="ABC_KpsT_Wzt"/>
    <property type="match status" value="1"/>
</dbReference>
<evidence type="ECO:0000256" key="1">
    <source>
        <dbReference type="ARBA" id="ARBA00005417"/>
    </source>
</evidence>
<organism evidence="6 7">
    <name type="scientific">Tanticharoenia sakaeratensis NBRC 103193</name>
    <dbReference type="NCBI Taxonomy" id="1231623"/>
    <lineage>
        <taxon>Bacteria</taxon>
        <taxon>Pseudomonadati</taxon>
        <taxon>Pseudomonadota</taxon>
        <taxon>Alphaproteobacteria</taxon>
        <taxon>Acetobacterales</taxon>
        <taxon>Acetobacteraceae</taxon>
        <taxon>Tanticharoenia</taxon>
    </lineage>
</organism>
<dbReference type="PANTHER" id="PTHR46743">
    <property type="entry name" value="TEICHOIC ACIDS EXPORT ATP-BINDING PROTEIN TAGH"/>
    <property type="match status" value="1"/>
</dbReference>
<gene>
    <name evidence="6" type="ORF">Tasa_048_134</name>
</gene>
<sequence>MALISVEGLDITFPLYHGNSRSLKRTLAAAVQPARNAPSAHLQQDARDRVVVQVLHDISFRLNPGDRLGLIGSNGAGKTTLLRALAGIYEPVAGRVRVSGTVGALLNTNLGMNVDLSGRENIRLRGLFHGLTRTRIAAVEQDVQDFAELGTFMDMPVKTYSSGMLVRLAFGLATAITPQILLMDEWFLAGDAAFMTKARHRLEALVDRAEILVVSTHQPEVMQAWCTRVLWLDGGAIRMDGPPDMVLPAYLAR</sequence>
<dbReference type="EMBL" id="BALE01000048">
    <property type="protein sequence ID" value="GAN55509.1"/>
    <property type="molecule type" value="Genomic_DNA"/>
</dbReference>
<dbReference type="GO" id="GO:0005524">
    <property type="term" value="F:ATP binding"/>
    <property type="evidence" value="ECO:0007669"/>
    <property type="project" value="UniProtKB-KW"/>
</dbReference>
<evidence type="ECO:0000256" key="3">
    <source>
        <dbReference type="ARBA" id="ARBA00022741"/>
    </source>
</evidence>
<dbReference type="PANTHER" id="PTHR46743:SF2">
    <property type="entry name" value="TEICHOIC ACIDS EXPORT ATP-BINDING PROTEIN TAGH"/>
    <property type="match status" value="1"/>
</dbReference>
<comment type="caution">
    <text evidence="6">The sequence shown here is derived from an EMBL/GenBank/DDBJ whole genome shotgun (WGS) entry which is preliminary data.</text>
</comment>
<name>A0A0D6MPA0_9PROT</name>
<evidence type="ECO:0000313" key="6">
    <source>
        <dbReference type="EMBL" id="GAN55509.1"/>
    </source>
</evidence>
<dbReference type="GO" id="GO:0140359">
    <property type="term" value="F:ABC-type transporter activity"/>
    <property type="evidence" value="ECO:0007669"/>
    <property type="project" value="InterPro"/>
</dbReference>
<dbReference type="InterPro" id="IPR027417">
    <property type="entry name" value="P-loop_NTPase"/>
</dbReference>
<comment type="similarity">
    <text evidence="1">Belongs to the ABC transporter superfamily.</text>
</comment>
<dbReference type="InterPro" id="IPR015860">
    <property type="entry name" value="ABC_transpr_TagH-like"/>
</dbReference>
<dbReference type="GO" id="GO:0016887">
    <property type="term" value="F:ATP hydrolysis activity"/>
    <property type="evidence" value="ECO:0007669"/>
    <property type="project" value="InterPro"/>
</dbReference>
<dbReference type="PROSITE" id="PS00211">
    <property type="entry name" value="ABC_TRANSPORTER_1"/>
    <property type="match status" value="1"/>
</dbReference>
<evidence type="ECO:0000313" key="7">
    <source>
        <dbReference type="Proteomes" id="UP000032679"/>
    </source>
</evidence>
<keyword evidence="2" id="KW-0813">Transport</keyword>
<dbReference type="PROSITE" id="PS50893">
    <property type="entry name" value="ABC_TRANSPORTER_2"/>
    <property type="match status" value="1"/>
</dbReference>
<dbReference type="OrthoDB" id="9778870at2"/>
<feature type="domain" description="ABC transporter" evidence="5">
    <location>
        <begin position="40"/>
        <end position="251"/>
    </location>
</feature>
<keyword evidence="3" id="KW-0547">Nucleotide-binding</keyword>
<evidence type="ECO:0000259" key="5">
    <source>
        <dbReference type="PROSITE" id="PS50893"/>
    </source>
</evidence>
<dbReference type="Proteomes" id="UP000032679">
    <property type="component" value="Unassembled WGS sequence"/>
</dbReference>
<dbReference type="InterPro" id="IPR017871">
    <property type="entry name" value="ABC_transporter-like_CS"/>
</dbReference>
<dbReference type="InterPro" id="IPR003593">
    <property type="entry name" value="AAA+_ATPase"/>
</dbReference>
<dbReference type="RefSeq" id="WP_048850689.1">
    <property type="nucleotide sequence ID" value="NZ_BALE01000048.1"/>
</dbReference>
<keyword evidence="7" id="KW-1185">Reference proteome</keyword>
<dbReference type="Pfam" id="PF00005">
    <property type="entry name" value="ABC_tran"/>
    <property type="match status" value="1"/>
</dbReference>
<dbReference type="GO" id="GO:0016020">
    <property type="term" value="C:membrane"/>
    <property type="evidence" value="ECO:0007669"/>
    <property type="project" value="InterPro"/>
</dbReference>
<keyword evidence="4 6" id="KW-0067">ATP-binding</keyword>
<dbReference type="AlphaFoldDB" id="A0A0D6MPA0"/>
<dbReference type="SMART" id="SM00382">
    <property type="entry name" value="AAA"/>
    <property type="match status" value="1"/>
</dbReference>
<evidence type="ECO:0000256" key="4">
    <source>
        <dbReference type="ARBA" id="ARBA00022840"/>
    </source>
</evidence>